<dbReference type="Pfam" id="PF19786">
    <property type="entry name" value="DUF6270"/>
    <property type="match status" value="1"/>
</dbReference>
<name>C7MHM5_BRAFD</name>
<dbReference type="eggNOG" id="ENOG5032VQY">
    <property type="taxonomic scope" value="Bacteria"/>
</dbReference>
<proteinExistence type="predicted"/>
<dbReference type="AlphaFoldDB" id="C7MHM5"/>
<dbReference type="STRING" id="446465.Bfae_27760"/>
<dbReference type="Proteomes" id="UP000001919">
    <property type="component" value="Chromosome"/>
</dbReference>
<gene>
    <name evidence="1" type="ordered locus">Bfae_27760</name>
</gene>
<evidence type="ECO:0000313" key="2">
    <source>
        <dbReference type="Proteomes" id="UP000001919"/>
    </source>
</evidence>
<keyword evidence="2" id="KW-1185">Reference proteome</keyword>
<reference evidence="1 2" key="1">
    <citation type="journal article" date="2009" name="Stand. Genomic Sci.">
        <title>Complete genome sequence of Brachybacterium faecium type strain (Schefferle 6-10).</title>
        <authorList>
            <person name="Lapidus A."/>
            <person name="Pukall R."/>
            <person name="Labuttii K."/>
            <person name="Copeland A."/>
            <person name="Del Rio T.G."/>
            <person name="Nolan M."/>
            <person name="Chen F."/>
            <person name="Lucas S."/>
            <person name="Tice H."/>
            <person name="Cheng J.F."/>
            <person name="Bruce D."/>
            <person name="Goodwin L."/>
            <person name="Pitluck S."/>
            <person name="Rohde M."/>
            <person name="Goker M."/>
            <person name="Pati A."/>
            <person name="Ivanova N."/>
            <person name="Mavrommatis K."/>
            <person name="Chen A."/>
            <person name="Palaniappan K."/>
            <person name="D'haeseleer P."/>
            <person name="Chain P."/>
            <person name="Bristow J."/>
            <person name="Eisen J.A."/>
            <person name="Markowitz V."/>
            <person name="Hugenholtz P."/>
            <person name="Kyrpides N.C."/>
            <person name="Klenk H.P."/>
        </authorList>
    </citation>
    <scope>NUCLEOTIDE SEQUENCE [LARGE SCALE GENOMIC DNA]</scope>
    <source>
        <strain evidence="2">ATCC 43885 / DSM 4810 / JCM 11609 / LMG 19847 / NBRC 14762 / NCIMB 9860 / 6-10</strain>
    </source>
</reference>
<dbReference type="OrthoDB" id="8421922at2"/>
<dbReference type="InterPro" id="IPR046237">
    <property type="entry name" value="DUF6270"/>
</dbReference>
<evidence type="ECO:0008006" key="3">
    <source>
        <dbReference type="Google" id="ProtNLM"/>
    </source>
</evidence>
<organism evidence="1 2">
    <name type="scientific">Brachybacterium faecium (strain ATCC 43885 / DSM 4810 / JCM 11609 / LMG 19847 / NBRC 14762 / NCIMB 9860 / 6-10)</name>
    <dbReference type="NCBI Taxonomy" id="446465"/>
    <lineage>
        <taxon>Bacteria</taxon>
        <taxon>Bacillati</taxon>
        <taxon>Actinomycetota</taxon>
        <taxon>Actinomycetes</taxon>
        <taxon>Micrococcales</taxon>
        <taxon>Dermabacteraceae</taxon>
        <taxon>Brachybacterium</taxon>
    </lineage>
</organism>
<dbReference type="KEGG" id="bfa:Bfae_27760"/>
<sequence length="269" mass="29568">MPAQPSAPQVRVTVYGSCVARDTMDLAGGDRFDVVAYIARQSLLSAGHDAAARFPADAQIDSEFQRRMMTGDFAGNLEQRLAEAAPETDVLLWDLADERHGVHLFDDGGVVTRSIDIVRVPEVVAAVDGARHLPFGTDEHFALWAPRAEHLRDVLTELGLLEKTIVLQVPWALVTTDGKSTPWSMGTSAREANAAYHRYYERLRELGFTIIELQPLGVLADPEHRWGLAPFHYTREVYEEITTRVFAQLDARREGTGQSGGAGESGAGE</sequence>
<dbReference type="EMBL" id="CP001643">
    <property type="protein sequence ID" value="ACU86542.1"/>
    <property type="molecule type" value="Genomic_DNA"/>
</dbReference>
<accession>C7MHM5</accession>
<protein>
    <recommendedName>
        <fullName evidence="3">SGNH hydrolase-type esterase domain-containing protein</fullName>
    </recommendedName>
</protein>
<evidence type="ECO:0000313" key="1">
    <source>
        <dbReference type="EMBL" id="ACU86542.1"/>
    </source>
</evidence>
<dbReference type="HOGENOM" id="CLU_062376_2_0_11"/>
<dbReference type="PATRIC" id="fig|446465.5.peg.2739"/>